<keyword evidence="2" id="KW-0217">Developmental protein</keyword>
<keyword evidence="5" id="KW-0805">Transcription regulation</keyword>
<evidence type="ECO:0000256" key="1">
    <source>
        <dbReference type="ARBA" id="ARBA00004123"/>
    </source>
</evidence>
<evidence type="ECO:0000313" key="10">
    <source>
        <dbReference type="Proteomes" id="UP000504618"/>
    </source>
</evidence>
<evidence type="ECO:0000256" key="8">
    <source>
        <dbReference type="SAM" id="MobiDB-lite"/>
    </source>
</evidence>
<dbReference type="SUPFAM" id="SSF47459">
    <property type="entry name" value="HLH, helix-loop-helix DNA-binding domain"/>
    <property type="match status" value="1"/>
</dbReference>
<dbReference type="SMART" id="SM00353">
    <property type="entry name" value="HLH"/>
    <property type="match status" value="1"/>
</dbReference>
<dbReference type="Proteomes" id="UP000504618">
    <property type="component" value="Unplaced"/>
</dbReference>
<evidence type="ECO:0000256" key="7">
    <source>
        <dbReference type="ARBA" id="ARBA00023242"/>
    </source>
</evidence>
<dbReference type="InterPro" id="IPR011598">
    <property type="entry name" value="bHLH_dom"/>
</dbReference>
<proteinExistence type="predicted"/>
<evidence type="ECO:0000256" key="6">
    <source>
        <dbReference type="ARBA" id="ARBA00023163"/>
    </source>
</evidence>
<evidence type="ECO:0000259" key="9">
    <source>
        <dbReference type="PROSITE" id="PS50888"/>
    </source>
</evidence>
<dbReference type="FunFam" id="4.10.280.10:FF:000025">
    <property type="entry name" value="protein atonal homolog 7"/>
    <property type="match status" value="1"/>
</dbReference>
<evidence type="ECO:0000256" key="2">
    <source>
        <dbReference type="ARBA" id="ARBA00022473"/>
    </source>
</evidence>
<gene>
    <name evidence="11" type="primary">LOC112457410</name>
</gene>
<dbReference type="GO" id="GO:0045944">
    <property type="term" value="P:positive regulation of transcription by RNA polymerase II"/>
    <property type="evidence" value="ECO:0007669"/>
    <property type="project" value="TreeGrafter"/>
</dbReference>
<organism evidence="10 11">
    <name type="scientific">Temnothorax curvispinosus</name>
    <dbReference type="NCBI Taxonomy" id="300111"/>
    <lineage>
        <taxon>Eukaryota</taxon>
        <taxon>Metazoa</taxon>
        <taxon>Ecdysozoa</taxon>
        <taxon>Arthropoda</taxon>
        <taxon>Hexapoda</taxon>
        <taxon>Insecta</taxon>
        <taxon>Pterygota</taxon>
        <taxon>Neoptera</taxon>
        <taxon>Endopterygota</taxon>
        <taxon>Hymenoptera</taxon>
        <taxon>Apocrita</taxon>
        <taxon>Aculeata</taxon>
        <taxon>Formicoidea</taxon>
        <taxon>Formicidae</taxon>
        <taxon>Myrmicinae</taxon>
        <taxon>Temnothorax</taxon>
    </lineage>
</organism>
<feature type="compositionally biased region" description="Low complexity" evidence="8">
    <location>
        <begin position="170"/>
        <end position="183"/>
    </location>
</feature>
<keyword evidence="10" id="KW-1185">Reference proteome</keyword>
<dbReference type="RefSeq" id="XP_024876197.1">
    <property type="nucleotide sequence ID" value="XM_025020429.1"/>
</dbReference>
<dbReference type="GeneID" id="112457410"/>
<dbReference type="CTD" id="40975"/>
<protein>
    <submittedName>
        <fullName evidence="11">Pancreas transcription factor 1 subunit alpha</fullName>
    </submittedName>
</protein>
<keyword evidence="3" id="KW-0221">Differentiation</keyword>
<dbReference type="PANTHER" id="PTHR19290:SF169">
    <property type="entry name" value="PROTEIN ATONAL"/>
    <property type="match status" value="1"/>
</dbReference>
<dbReference type="GO" id="GO:0046982">
    <property type="term" value="F:protein heterodimerization activity"/>
    <property type="evidence" value="ECO:0007669"/>
    <property type="project" value="UniProtKB-ARBA"/>
</dbReference>
<dbReference type="GO" id="GO:0061564">
    <property type="term" value="P:axon development"/>
    <property type="evidence" value="ECO:0007669"/>
    <property type="project" value="TreeGrafter"/>
</dbReference>
<evidence type="ECO:0000313" key="11">
    <source>
        <dbReference type="RefSeq" id="XP_024876197.1"/>
    </source>
</evidence>
<evidence type="ECO:0000256" key="3">
    <source>
        <dbReference type="ARBA" id="ARBA00022782"/>
    </source>
</evidence>
<dbReference type="Gene3D" id="4.10.280.10">
    <property type="entry name" value="Helix-loop-helix DNA-binding domain"/>
    <property type="match status" value="1"/>
</dbReference>
<dbReference type="OrthoDB" id="6161578at2759"/>
<evidence type="ECO:0000256" key="4">
    <source>
        <dbReference type="ARBA" id="ARBA00022902"/>
    </source>
</evidence>
<keyword evidence="6" id="KW-0804">Transcription</keyword>
<feature type="region of interest" description="Disordered" evidence="8">
    <location>
        <begin position="170"/>
        <end position="225"/>
    </location>
</feature>
<keyword evidence="4" id="KW-0524">Neurogenesis</keyword>
<keyword evidence="7" id="KW-0539">Nucleus</keyword>
<name>A0A6J1Q201_9HYME</name>
<reference evidence="11" key="1">
    <citation type="submission" date="2025-08" db="UniProtKB">
        <authorList>
            <consortium name="RefSeq"/>
        </authorList>
    </citation>
    <scope>IDENTIFICATION</scope>
    <source>
        <tissue evidence="11">Whole body</tissue>
    </source>
</reference>
<dbReference type="GO" id="GO:0070888">
    <property type="term" value="F:E-box binding"/>
    <property type="evidence" value="ECO:0007669"/>
    <property type="project" value="TreeGrafter"/>
</dbReference>
<comment type="subcellular location">
    <subcellularLocation>
        <location evidence="1">Nucleus</location>
    </subcellularLocation>
</comment>
<dbReference type="CDD" id="cd19715">
    <property type="entry name" value="bHLH_TS_amos_like"/>
    <property type="match status" value="1"/>
</dbReference>
<dbReference type="InterPro" id="IPR050359">
    <property type="entry name" value="bHLH_transcription_factors"/>
</dbReference>
<sequence>MELQEMFRYGYMFPPREDEPLVPSCAYLDLPSYAKTTGKTVGLPPVSTLAVPQSLVYDSNNCSDGWHTPSPTASLRSVSPATTLSISSEPETVNSAPTYRLLGSIIKDKRNVTTKRGSSTTLGLSDNFENKRLRVDAMDHFVAEEMINLDGEREDVEETINLDVDKTRSCHGSVVSNSSSGLSDRTLDGDSEEDADEVSDGGGADHPENAHITSGGRDPRRRGKYVNSTIVRKRRLAANARERRRMQNLNKAFDRLRTYLPSLGNDRQLSKYETLQMAQSYITALYDLLQ</sequence>
<dbReference type="InterPro" id="IPR036638">
    <property type="entry name" value="HLH_DNA-bd_sf"/>
</dbReference>
<feature type="domain" description="BHLH" evidence="9">
    <location>
        <begin position="233"/>
        <end position="285"/>
    </location>
</feature>
<dbReference type="GO" id="GO:0016360">
    <property type="term" value="P:sensory organ precursor cell fate determination"/>
    <property type="evidence" value="ECO:0007669"/>
    <property type="project" value="UniProtKB-ARBA"/>
</dbReference>
<dbReference type="AlphaFoldDB" id="A0A6J1Q201"/>
<dbReference type="PANTHER" id="PTHR19290">
    <property type="entry name" value="BASIC HELIX-LOOP-HELIX PROTEIN NEUROGENIN-RELATED"/>
    <property type="match status" value="1"/>
</dbReference>
<accession>A0A6J1Q201</accession>
<dbReference type="Pfam" id="PF00010">
    <property type="entry name" value="HLH"/>
    <property type="match status" value="1"/>
</dbReference>
<dbReference type="PROSITE" id="PS50888">
    <property type="entry name" value="BHLH"/>
    <property type="match status" value="1"/>
</dbReference>
<feature type="compositionally biased region" description="Acidic residues" evidence="8">
    <location>
        <begin position="189"/>
        <end position="199"/>
    </location>
</feature>
<dbReference type="GO" id="GO:0000981">
    <property type="term" value="F:DNA-binding transcription factor activity, RNA polymerase II-specific"/>
    <property type="evidence" value="ECO:0007669"/>
    <property type="project" value="TreeGrafter"/>
</dbReference>
<dbReference type="GO" id="GO:0005634">
    <property type="term" value="C:nucleus"/>
    <property type="evidence" value="ECO:0007669"/>
    <property type="project" value="UniProtKB-SubCell"/>
</dbReference>
<evidence type="ECO:0000256" key="5">
    <source>
        <dbReference type="ARBA" id="ARBA00023015"/>
    </source>
</evidence>